<feature type="compositionally biased region" description="Low complexity" evidence="4">
    <location>
        <begin position="907"/>
        <end position="921"/>
    </location>
</feature>
<keyword evidence="2 3" id="KW-0802">TPR repeat</keyword>
<evidence type="ECO:0000256" key="3">
    <source>
        <dbReference type="PROSITE-ProRule" id="PRU00339"/>
    </source>
</evidence>
<dbReference type="EMBL" id="BKZV01000003">
    <property type="protein sequence ID" value="GER83666.1"/>
    <property type="molecule type" value="Genomic_DNA"/>
</dbReference>
<dbReference type="PANTHER" id="PTHR45586">
    <property type="entry name" value="TPR REPEAT-CONTAINING PROTEIN PA4667"/>
    <property type="match status" value="1"/>
</dbReference>
<feature type="compositionally biased region" description="Low complexity" evidence="4">
    <location>
        <begin position="640"/>
        <end position="649"/>
    </location>
</feature>
<feature type="repeat" description="TPR" evidence="3">
    <location>
        <begin position="76"/>
        <end position="109"/>
    </location>
</feature>
<dbReference type="Pfam" id="PF14559">
    <property type="entry name" value="TPR_19"/>
    <property type="match status" value="1"/>
</dbReference>
<sequence length="1041" mass="111481">MLKTMSTLREYLQYTEDALSAGRIEEALEHCQYVLSHFPHSLEAHRLLGEIYLAQNRLVEAQQTFDWVLTNDPENVLAYCNRALTSERLGDVETALDCYQQAYELSRGNSQIRQEFNKLSARSGQPGFMLSRAGLARLYMRGDLLFQAIQEWEAVLTATPDRLDARTGLLETCWRDGDYERAEQIATGLLEEIPGCLKALLLLAHMTFPHNPARARELIQRAETLDPEMTMARELFRDLLTASPNDPFLALVRKDAVLMPPPERPAAPSVTTAASAAELASARPGSALAEEQESASEESEPIFGWTTPDPYPLALTTTPPSSPTPAPPSTPSQPPEAPTSSSSEAYRASSPSWSLSGSDLSFGEQGLAWEEQPAWPPLSSAGPEEDLGLSAGQSSTHPAWLDALDSPLYRQPSGSLATPTPSPELAASAEAEGEAAAAPEPESANLAHREEASDNAWPQPTAQAESPADQQEAAEEIFPFMQEGADPEEGWPEWLKSLGAETIEEEEPAEESPASPASAGSRGAVWGEVGEEEQVPKPGREAAWLSGQGAQATPMAPVSAEADGYGRQEQDLLSEPAARSAEDYSLPEATYPGSASWDDLTSEEFSAPMEKPAWLEQLQASHSAFEEQEVASPLWPPSASPAMPGTDATPAPPAASIWGEEPPMSSTPASATPAASPESSTHPEAGIPWLEQLAGWSTGSAGSAGSSTDAPSVYEAQVARPEPEPTPAPSAQPREQPASSWLTELAAGAGQRPAEQSGPPAAAEQRLLTTLEDLEQQLYAQGFVPLQPGELAAFAQQGTPSQPAAPEQQPRISYGNQPQPVIPPASPPPSELEETVRAPQGQPPLQPPRYEEPRRAPEPLWPATPGSGPSSAPGPSLPGYRPDALLEDELETTMKRPVFRLQPAQNRPAAPGGRPSSPARPAGRETASIGTGGPSTSAGRSSEGSEANYKEHLIRGYQYQLAGAYDEAMQEYRIVIRNQPELLGEVISNTRALLKLAPKYAPGYRVLGDAYMRQGEYLQAMEAYNKALTMTRRAKGQGASS</sequence>
<evidence type="ECO:0000256" key="1">
    <source>
        <dbReference type="ARBA" id="ARBA00022737"/>
    </source>
</evidence>
<feature type="compositionally biased region" description="Pro residues" evidence="4">
    <location>
        <begin position="320"/>
        <end position="337"/>
    </location>
</feature>
<evidence type="ECO:0000313" key="5">
    <source>
        <dbReference type="EMBL" id="GER83666.1"/>
    </source>
</evidence>
<dbReference type="InterPro" id="IPR051012">
    <property type="entry name" value="CellSynth/LPSAsmb/PSIAsmb"/>
</dbReference>
<feature type="compositionally biased region" description="Acidic residues" evidence="4">
    <location>
        <begin position="290"/>
        <end position="300"/>
    </location>
</feature>
<dbReference type="InterPro" id="IPR011990">
    <property type="entry name" value="TPR-like_helical_dom_sf"/>
</dbReference>
<feature type="repeat" description="TPR" evidence="3">
    <location>
        <begin position="42"/>
        <end position="75"/>
    </location>
</feature>
<dbReference type="SMART" id="SM00028">
    <property type="entry name" value="TPR"/>
    <property type="match status" value="5"/>
</dbReference>
<dbReference type="Pfam" id="PF13181">
    <property type="entry name" value="TPR_8"/>
    <property type="match status" value="2"/>
</dbReference>
<reference evidence="5 6" key="1">
    <citation type="journal article" date="2019" name="Int. J. Syst. Evol. Microbiol.">
        <title>Thermogemmatispora aurantia sp. nov. and Thermogemmatispora argillosa sp. nov., within the class Ktedonobacteria, and emended description of the genus Thermogemmatispora.</title>
        <authorList>
            <person name="Zheng Y."/>
            <person name="Wang C.M."/>
            <person name="Sakai Y."/>
            <person name="Abe K."/>
            <person name="Yokota A."/>
            <person name="Yabe S."/>
        </authorList>
    </citation>
    <scope>NUCLEOTIDE SEQUENCE [LARGE SCALE GENOMIC DNA]</scope>
    <source>
        <strain evidence="5 6">A1-2</strain>
    </source>
</reference>
<evidence type="ECO:0000256" key="2">
    <source>
        <dbReference type="ARBA" id="ARBA00022803"/>
    </source>
</evidence>
<evidence type="ECO:0000256" key="4">
    <source>
        <dbReference type="SAM" id="MobiDB-lite"/>
    </source>
</evidence>
<evidence type="ECO:0000313" key="6">
    <source>
        <dbReference type="Proteomes" id="UP000334820"/>
    </source>
</evidence>
<feature type="compositionally biased region" description="Polar residues" evidence="4">
    <location>
        <begin position="934"/>
        <end position="945"/>
    </location>
</feature>
<feature type="region of interest" description="Disordered" evidence="4">
    <location>
        <begin position="897"/>
        <end position="946"/>
    </location>
</feature>
<organism evidence="5 6">
    <name type="scientific">Thermogemmatispora aurantia</name>
    <dbReference type="NCBI Taxonomy" id="2045279"/>
    <lineage>
        <taxon>Bacteria</taxon>
        <taxon>Bacillati</taxon>
        <taxon>Chloroflexota</taxon>
        <taxon>Ktedonobacteria</taxon>
        <taxon>Thermogemmatisporales</taxon>
        <taxon>Thermogemmatisporaceae</taxon>
        <taxon>Thermogemmatispora</taxon>
    </lineage>
</organism>
<dbReference type="AlphaFoldDB" id="A0A5J4KC60"/>
<feature type="region of interest" description="Disordered" evidence="4">
    <location>
        <begin position="260"/>
        <end position="769"/>
    </location>
</feature>
<feature type="compositionally biased region" description="Pro residues" evidence="4">
    <location>
        <begin position="820"/>
        <end position="830"/>
    </location>
</feature>
<proteinExistence type="predicted"/>
<feature type="repeat" description="TPR" evidence="3">
    <location>
        <begin position="1001"/>
        <end position="1034"/>
    </location>
</feature>
<accession>A0A5J4KC60</accession>
<feature type="compositionally biased region" description="Low complexity" evidence="4">
    <location>
        <begin position="266"/>
        <end position="289"/>
    </location>
</feature>
<keyword evidence="1" id="KW-0677">Repeat</keyword>
<protein>
    <recommendedName>
        <fullName evidence="7">Bacterial transcriptional activator domain-containing protein</fullName>
    </recommendedName>
</protein>
<comment type="caution">
    <text evidence="5">The sequence shown here is derived from an EMBL/GenBank/DDBJ whole genome shotgun (WGS) entry which is preliminary data.</text>
</comment>
<feature type="region of interest" description="Disordered" evidence="4">
    <location>
        <begin position="791"/>
        <end position="882"/>
    </location>
</feature>
<dbReference type="Gene3D" id="1.25.40.10">
    <property type="entry name" value="Tetratricopeptide repeat domain"/>
    <property type="match status" value="2"/>
</dbReference>
<feature type="compositionally biased region" description="Low complexity" evidence="4">
    <location>
        <begin position="660"/>
        <end position="685"/>
    </location>
</feature>
<feature type="compositionally biased region" description="Low complexity" evidence="4">
    <location>
        <begin position="306"/>
        <end position="319"/>
    </location>
</feature>
<dbReference type="PROSITE" id="PS50293">
    <property type="entry name" value="TPR_REGION"/>
    <property type="match status" value="1"/>
</dbReference>
<feature type="compositionally biased region" description="Low complexity" evidence="4">
    <location>
        <begin position="416"/>
        <end position="446"/>
    </location>
</feature>
<dbReference type="InterPro" id="IPR019734">
    <property type="entry name" value="TPR_rpt"/>
</dbReference>
<feature type="compositionally biased region" description="Low complexity" evidence="4">
    <location>
        <begin position="863"/>
        <end position="879"/>
    </location>
</feature>
<dbReference type="Proteomes" id="UP000334820">
    <property type="component" value="Unassembled WGS sequence"/>
</dbReference>
<keyword evidence="6" id="KW-1185">Reference proteome</keyword>
<dbReference type="SUPFAM" id="SSF48452">
    <property type="entry name" value="TPR-like"/>
    <property type="match status" value="3"/>
</dbReference>
<feature type="compositionally biased region" description="Low complexity" evidence="4">
    <location>
        <begin position="338"/>
        <end position="361"/>
    </location>
</feature>
<feature type="compositionally biased region" description="Low complexity" evidence="4">
    <location>
        <begin position="694"/>
        <end position="712"/>
    </location>
</feature>
<dbReference type="RefSeq" id="WP_151728411.1">
    <property type="nucleotide sequence ID" value="NZ_BKZV01000003.1"/>
</dbReference>
<dbReference type="PROSITE" id="PS50005">
    <property type="entry name" value="TPR"/>
    <property type="match status" value="3"/>
</dbReference>
<dbReference type="PANTHER" id="PTHR45586:SF14">
    <property type="entry name" value="TETRATRICOPEPTIDE TPR_2 REPEAT PROTEIN"/>
    <property type="match status" value="1"/>
</dbReference>
<name>A0A5J4KC60_9CHLR</name>
<evidence type="ECO:0008006" key="7">
    <source>
        <dbReference type="Google" id="ProtNLM"/>
    </source>
</evidence>
<dbReference type="Pfam" id="PF13432">
    <property type="entry name" value="TPR_16"/>
    <property type="match status" value="1"/>
</dbReference>
<gene>
    <name evidence="5" type="ORF">KTAU_23030</name>
</gene>